<dbReference type="Pfam" id="PF13456">
    <property type="entry name" value="RVT_3"/>
    <property type="match status" value="1"/>
</dbReference>
<comment type="caution">
    <text evidence="2">The sequence shown here is derived from an EMBL/GenBank/DDBJ whole genome shotgun (WGS) entry which is preliminary data.</text>
</comment>
<dbReference type="InterPro" id="IPR043502">
    <property type="entry name" value="DNA/RNA_pol_sf"/>
</dbReference>
<keyword evidence="3" id="KW-1185">Reference proteome</keyword>
<sequence length="1388" mass="159051">MQKFYTLLPRETLELKLLTRIVMIKSLLWNVRGIGCKDSKIRVKNLCRIHNIHVLVLFEPFVAIDKLAETASFLGFHMHFGNCSNKIWILWHKNIELNIVADFPQVVHCHVNVFNMNCFSSFVYAASTRTNRLVLWEQLCNFSNNITGPWCVGGDFNIISNASERRGGALPNANAMEDFNTMINDCQLNDIGFFGSPFTWYRANLWQRLDRILFNNDWISKFFSTNVEHLSRTLSDHSPMLLNINVTSQTGSFAFRFLNMWLLHENFNEMLQVNWNAPIFPDNSISGMLRLWAKLARLKQCIRYWNKNVFKNVFSNILQAEQKVLDMEDIFEANSSEDNLFNLNQAKFLLSQLQAQEESFWKQKANMKFVMEGDRNTKFFHAIANKNKINNRINKIRDSNGILLDNDDDISKSGVDFFLNMFNNNVVMEQVHNPSIIPNLISDADNILLCQIPLENEILEVLKDMNGDATAGPDGFTTLFFQKSWEIIKIDVIAAVQDFFSGNPYPKFFSSSNIVLIKKKEGANYWSDFRPISLCTFFNKLNSKIIANRLAKLLPGFISLNQTGFVKGRTISDNVLLAQELTHDLNTKSTGGNIIFKLDITKAYDNLDWNFLYKILDLFGFNQNFILLIKNSIENCFFSVIINGKTHGYFKSSKGLRQGDTISPALFIIAMEYLSRGLEDLFAKNSSLNYRMIRGFPISHLSFADDFILFSNGATKNVKLLMKFLSKFSACSGLNFSKDKCTFIVGKSINQNRVQAIQRVCGFQAKSLPLKYLGTPIYNGKKKKFLFEDIFTLVQKRIATWSANFLSFGGRLILIKSVLNSIPIYLFNTLMPSPAICSRMEKLFNKFFWGAKLGTNVIHWSAWNKNCGKLEEGGLGCKSMYDTATAFSHKLWFSFRSNASLWAKYMNVKYCSKMHPSFGYFKSNDSKTWKRLCSIKGIAENYIHWGLGKGDISFWHDNWLGVSSIDTYLNTCTLEVVKVSSFFINSGWNINKLKGYLPLSLVDLVLKIPLQLDSNDIILSTLSSNGKFKLQNMWDNFRCINAKSPIFESIWHSSFPITYSTFAWRCIKGYIPVDNKIQGKGISLASKCYCCCQYEDIDHLFVNGLIAKNVWSYFNNISDKNDMLIDSLILMFHNWCHPKKGHLFNLIPILIIWYIWNSRNQAKHENCKMDAIDIIEKVKTKVHQLFKYNIISVKTFYNCRNLAGYFGIKLEEDDVGVDAIFVYWLKPNLPFVKLNTDGSVRVNRAGAGGVIRDHCGDLLVAFASPVPTSDVIVAELNALILGLDLCIKYGYFDVWVEMDAYFIVQCIKDGNTGNANYFYLLRKAKQKMKELNVTISHIYREGNSCADWLANWGSNLQDFVELNLSNVHPVLRGILRVDKACLPYVRSG</sequence>
<feature type="domain" description="Reverse transcriptase" evidence="1">
    <location>
        <begin position="498"/>
        <end position="777"/>
    </location>
</feature>
<proteinExistence type="predicted"/>
<dbReference type="Pfam" id="PF00078">
    <property type="entry name" value="RVT_1"/>
    <property type="match status" value="1"/>
</dbReference>
<evidence type="ECO:0000259" key="1">
    <source>
        <dbReference type="PROSITE" id="PS50878"/>
    </source>
</evidence>
<reference evidence="2" key="1">
    <citation type="journal article" date="2022" name="Front. Genet.">
        <title>Chromosome-Scale Assembly of the Dendrobium nobile Genome Provides Insights Into the Molecular Mechanism of the Biosynthesis of the Medicinal Active Ingredient of Dendrobium.</title>
        <authorList>
            <person name="Xu Q."/>
            <person name="Niu S.-C."/>
            <person name="Li K.-L."/>
            <person name="Zheng P.-J."/>
            <person name="Zhang X.-J."/>
            <person name="Jia Y."/>
            <person name="Liu Y."/>
            <person name="Niu Y.-X."/>
            <person name="Yu L.-H."/>
            <person name="Chen D.-F."/>
            <person name="Zhang G.-Q."/>
        </authorList>
    </citation>
    <scope>NUCLEOTIDE SEQUENCE</scope>
    <source>
        <tissue evidence="2">Leaf</tissue>
    </source>
</reference>
<dbReference type="SUPFAM" id="SSF53098">
    <property type="entry name" value="Ribonuclease H-like"/>
    <property type="match status" value="1"/>
</dbReference>
<dbReference type="InterPro" id="IPR002156">
    <property type="entry name" value="RNaseH_domain"/>
</dbReference>
<dbReference type="SUPFAM" id="SSF56672">
    <property type="entry name" value="DNA/RNA polymerases"/>
    <property type="match status" value="1"/>
</dbReference>
<dbReference type="InterPro" id="IPR000477">
    <property type="entry name" value="RT_dom"/>
</dbReference>
<name>A0A8T3A4G2_DENNO</name>
<dbReference type="Pfam" id="PF13966">
    <property type="entry name" value="zf-RVT"/>
    <property type="match status" value="1"/>
</dbReference>
<dbReference type="OrthoDB" id="694486at2759"/>
<dbReference type="PANTHER" id="PTHR33116">
    <property type="entry name" value="REVERSE TRANSCRIPTASE ZINC-BINDING DOMAIN-CONTAINING PROTEIN-RELATED-RELATED"/>
    <property type="match status" value="1"/>
</dbReference>
<organism evidence="2 3">
    <name type="scientific">Dendrobium nobile</name>
    <name type="common">Orchid</name>
    <dbReference type="NCBI Taxonomy" id="94219"/>
    <lineage>
        <taxon>Eukaryota</taxon>
        <taxon>Viridiplantae</taxon>
        <taxon>Streptophyta</taxon>
        <taxon>Embryophyta</taxon>
        <taxon>Tracheophyta</taxon>
        <taxon>Spermatophyta</taxon>
        <taxon>Magnoliopsida</taxon>
        <taxon>Liliopsida</taxon>
        <taxon>Asparagales</taxon>
        <taxon>Orchidaceae</taxon>
        <taxon>Epidendroideae</taxon>
        <taxon>Malaxideae</taxon>
        <taxon>Dendrobiinae</taxon>
        <taxon>Dendrobium</taxon>
    </lineage>
</organism>
<dbReference type="GO" id="GO:0003676">
    <property type="term" value="F:nucleic acid binding"/>
    <property type="evidence" value="ECO:0007669"/>
    <property type="project" value="InterPro"/>
</dbReference>
<protein>
    <recommendedName>
        <fullName evidence="1">Reverse transcriptase domain-containing protein</fullName>
    </recommendedName>
</protein>
<dbReference type="GO" id="GO:0004523">
    <property type="term" value="F:RNA-DNA hybrid ribonuclease activity"/>
    <property type="evidence" value="ECO:0007669"/>
    <property type="project" value="InterPro"/>
</dbReference>
<dbReference type="PROSITE" id="PS50878">
    <property type="entry name" value="RT_POL"/>
    <property type="match status" value="1"/>
</dbReference>
<dbReference type="SMR" id="A0A8T3A4G2"/>
<evidence type="ECO:0000313" key="3">
    <source>
        <dbReference type="Proteomes" id="UP000829196"/>
    </source>
</evidence>
<dbReference type="EMBL" id="JAGYWB010000019">
    <property type="protein sequence ID" value="KAI0488940.1"/>
    <property type="molecule type" value="Genomic_DNA"/>
</dbReference>
<dbReference type="Proteomes" id="UP000829196">
    <property type="component" value="Unassembled WGS sequence"/>
</dbReference>
<dbReference type="SUPFAM" id="SSF56219">
    <property type="entry name" value="DNase I-like"/>
    <property type="match status" value="1"/>
</dbReference>
<dbReference type="PANTHER" id="PTHR33116:SF80">
    <property type="entry name" value="REVERSE TRANSCRIPTASE ZINC-BINDING DOMAIN-CONTAINING PROTEIN"/>
    <property type="match status" value="1"/>
</dbReference>
<dbReference type="Pfam" id="PF03372">
    <property type="entry name" value="Exo_endo_phos"/>
    <property type="match status" value="1"/>
</dbReference>
<dbReference type="InterPro" id="IPR012337">
    <property type="entry name" value="RNaseH-like_sf"/>
</dbReference>
<dbReference type="Gene3D" id="3.60.10.10">
    <property type="entry name" value="Endonuclease/exonuclease/phosphatase"/>
    <property type="match status" value="1"/>
</dbReference>
<dbReference type="InterPro" id="IPR036397">
    <property type="entry name" value="RNaseH_sf"/>
</dbReference>
<dbReference type="InterPro" id="IPR005135">
    <property type="entry name" value="Endo/exonuclease/phosphatase"/>
</dbReference>
<dbReference type="CDD" id="cd06222">
    <property type="entry name" value="RNase_H_like"/>
    <property type="match status" value="1"/>
</dbReference>
<dbReference type="InterPro" id="IPR044730">
    <property type="entry name" value="RNase_H-like_dom_plant"/>
</dbReference>
<gene>
    <name evidence="2" type="ORF">KFK09_028779</name>
</gene>
<dbReference type="CDD" id="cd01650">
    <property type="entry name" value="RT_nLTR_like"/>
    <property type="match status" value="1"/>
</dbReference>
<dbReference type="InterPro" id="IPR036691">
    <property type="entry name" value="Endo/exonu/phosph_ase_sf"/>
</dbReference>
<dbReference type="InterPro" id="IPR026960">
    <property type="entry name" value="RVT-Znf"/>
</dbReference>
<accession>A0A8T3A4G2</accession>
<dbReference type="Gene3D" id="3.30.420.10">
    <property type="entry name" value="Ribonuclease H-like superfamily/Ribonuclease H"/>
    <property type="match status" value="1"/>
</dbReference>
<evidence type="ECO:0000313" key="2">
    <source>
        <dbReference type="EMBL" id="KAI0488940.1"/>
    </source>
</evidence>